<dbReference type="Proteomes" id="UP000216311">
    <property type="component" value="Unassembled WGS sequence"/>
</dbReference>
<keyword evidence="3" id="KW-1185">Reference proteome</keyword>
<evidence type="ECO:0000313" key="2">
    <source>
        <dbReference type="EMBL" id="OYO18392.1"/>
    </source>
</evidence>
<evidence type="ECO:0000313" key="3">
    <source>
        <dbReference type="Proteomes" id="UP000216311"/>
    </source>
</evidence>
<dbReference type="EMBL" id="NMVQ01000044">
    <property type="protein sequence ID" value="OYO18392.1"/>
    <property type="molecule type" value="Genomic_DNA"/>
</dbReference>
<sequence length="632" mass="70812">MAIMEPLDSTFTARRDALWPQVLRPLRQLYGHRADFAEVLTRLERACEQAYADRSAELRALDQRRLVTPDWFQRPEVIGYVCYVDRFAGTLSGVGDRLEHLQQLGVTLLHLMPLLESRPAPNDGGYAVTDYRSVRPDLGTIDDLRELAGTLRGRGMSLVVDLVCNHTAAEHEWARRARAGEQKYRDYYWFYPDRTEPDRWEQTLPEVFPDFAPGNFSWLPDAEQWVWTTFNDYQWDLNYTNPAVFAEMLETLLFLANAGVEVLRLDAVAFMWKRLGTNCQNQPEAHLLLQAFRALTSIVAPGVLLLAEAIVAPDDLVDYLGRGEGTGVECQLAYHNVQMVMLWSALAEQGVRLTRTVLNAMPPIPPNTSWLTYARLHDDIGWAITDELAAAAGLDGFAHRGFLSDFYSGEFGGSYARGEVFQANPRTGDRRISGSLASLAGLEAALQLTGTERGQQVDLAVRRILLLHALVLSIGGLPLIHSGDELGQLNDRSYLADPDLAPDNRWMHRPPLDWRAAERRFDPDTVECRIFSGIANLVQARRRTPQLHAQAGSRVVDVGNDHVLGVLRESPRGIVLVLANVSARAYSIGLHSVPWFTPGAGLRDLISGHPESRTLRMEPYQVRWIAELPHAG</sequence>
<dbReference type="PANTHER" id="PTHR10357:SF213">
    <property type="entry name" value="ALPHA AMYLASE CATALYTIC REGION"/>
    <property type="match status" value="1"/>
</dbReference>
<proteinExistence type="predicted"/>
<dbReference type="Gene3D" id="3.90.400.10">
    <property type="entry name" value="Oligo-1,6-glucosidase, Domain 2"/>
    <property type="match status" value="1"/>
</dbReference>
<gene>
    <name evidence="2" type="ORF">CGZ93_15515</name>
</gene>
<dbReference type="GO" id="GO:0047669">
    <property type="term" value="F:amylosucrase activity"/>
    <property type="evidence" value="ECO:0007669"/>
    <property type="project" value="InterPro"/>
</dbReference>
<dbReference type="AlphaFoldDB" id="A0A255GSH3"/>
<dbReference type="Gene3D" id="1.10.1740.10">
    <property type="match status" value="1"/>
</dbReference>
<dbReference type="SMART" id="SM00642">
    <property type="entry name" value="Aamy"/>
    <property type="match status" value="1"/>
</dbReference>
<dbReference type="CDD" id="cd11324">
    <property type="entry name" value="AmyAc_Amylosucrase"/>
    <property type="match status" value="1"/>
</dbReference>
<reference evidence="2 3" key="1">
    <citation type="submission" date="2017-07" db="EMBL/GenBank/DDBJ databases">
        <title>Draft whole genome sequences of clinical Proprionibacteriaceae strains.</title>
        <authorList>
            <person name="Bernier A.-M."/>
            <person name="Bernard K."/>
            <person name="Domingo M.-C."/>
        </authorList>
    </citation>
    <scope>NUCLEOTIDE SEQUENCE [LARGE SCALE GENOMIC DNA]</scope>
    <source>
        <strain evidence="2 3">NML 130396</strain>
    </source>
</reference>
<dbReference type="InterPro" id="IPR017853">
    <property type="entry name" value="GH"/>
</dbReference>
<comment type="caution">
    <text evidence="2">The sequence shown here is derived from an EMBL/GenBank/DDBJ whole genome shotgun (WGS) entry which is preliminary data.</text>
</comment>
<feature type="domain" description="Glycosyl hydrolase family 13 catalytic" evidence="1">
    <location>
        <begin position="83"/>
        <end position="541"/>
    </location>
</feature>
<dbReference type="Pfam" id="PF00128">
    <property type="entry name" value="Alpha-amylase"/>
    <property type="match status" value="1"/>
</dbReference>
<accession>A0A255GSH3</accession>
<dbReference type="SUPFAM" id="SSF51445">
    <property type="entry name" value="(Trans)glycosidases"/>
    <property type="match status" value="1"/>
</dbReference>
<organism evidence="2 3">
    <name type="scientific">Enemella dayhoffiae</name>
    <dbReference type="NCBI Taxonomy" id="2016507"/>
    <lineage>
        <taxon>Bacteria</taxon>
        <taxon>Bacillati</taxon>
        <taxon>Actinomycetota</taxon>
        <taxon>Actinomycetes</taxon>
        <taxon>Propionibacteriales</taxon>
        <taxon>Propionibacteriaceae</taxon>
        <taxon>Enemella</taxon>
    </lineage>
</organism>
<dbReference type="Gene3D" id="2.60.40.1180">
    <property type="entry name" value="Golgi alpha-mannosidase II"/>
    <property type="match status" value="1"/>
</dbReference>
<dbReference type="OrthoDB" id="9043248at2"/>
<dbReference type="InterPro" id="IPR006047">
    <property type="entry name" value="GH13_cat_dom"/>
</dbReference>
<protein>
    <submittedName>
        <fullName evidence="2">Alpha-amylase</fullName>
    </submittedName>
</protein>
<dbReference type="Gene3D" id="3.20.20.80">
    <property type="entry name" value="Glycosidases"/>
    <property type="match status" value="1"/>
</dbReference>
<dbReference type="InterPro" id="IPR045857">
    <property type="entry name" value="O16G_dom_2"/>
</dbReference>
<name>A0A255GSH3_9ACTN</name>
<evidence type="ECO:0000259" key="1">
    <source>
        <dbReference type="SMART" id="SM00642"/>
    </source>
</evidence>
<dbReference type="PANTHER" id="PTHR10357">
    <property type="entry name" value="ALPHA-AMYLASE FAMILY MEMBER"/>
    <property type="match status" value="1"/>
</dbReference>
<dbReference type="SUPFAM" id="SSF51011">
    <property type="entry name" value="Glycosyl hydrolase domain"/>
    <property type="match status" value="1"/>
</dbReference>
<dbReference type="GO" id="GO:0005975">
    <property type="term" value="P:carbohydrate metabolic process"/>
    <property type="evidence" value="ECO:0007669"/>
    <property type="project" value="InterPro"/>
</dbReference>
<dbReference type="InterPro" id="IPR044077">
    <property type="entry name" value="Amylosucrase"/>
</dbReference>
<dbReference type="InterPro" id="IPR013780">
    <property type="entry name" value="Glyco_hydro_b"/>
</dbReference>